<evidence type="ECO:0000313" key="8">
    <source>
        <dbReference type="Proteomes" id="UP000187486"/>
    </source>
</evidence>
<keyword evidence="1" id="KW-0645">Protease</keyword>
<dbReference type="STRING" id="76021.BS329_30620"/>
<evidence type="ECO:0000313" key="7">
    <source>
        <dbReference type="EMBL" id="OLZ46576.1"/>
    </source>
</evidence>
<protein>
    <recommendedName>
        <fullName evidence="6">JAB domain-containing protein</fullName>
    </recommendedName>
</protein>
<keyword evidence="3" id="KW-0378">Hydrolase</keyword>
<keyword evidence="8" id="KW-1185">Reference proteome</keyword>
<dbReference type="GO" id="GO:0006508">
    <property type="term" value="P:proteolysis"/>
    <property type="evidence" value="ECO:0007669"/>
    <property type="project" value="UniProtKB-KW"/>
</dbReference>
<dbReference type="InterPro" id="IPR028090">
    <property type="entry name" value="JAB_dom_prok"/>
</dbReference>
<dbReference type="Pfam" id="PF14464">
    <property type="entry name" value="Prok-JAB"/>
    <property type="match status" value="1"/>
</dbReference>
<dbReference type="OrthoDB" id="5470925at2"/>
<dbReference type="GO" id="GO:0046872">
    <property type="term" value="F:metal ion binding"/>
    <property type="evidence" value="ECO:0007669"/>
    <property type="project" value="UniProtKB-KW"/>
</dbReference>
<sequence>MRQAVTDAVPAAIIVTTPAVNAIAHEARASRDGTETGGILLGTTERSGLVIRHAGGPGRHATRRATSFERDLNYAQTLGDWAFEQDGSVWVGEWHTHLRVPAVPSSRDLATYQGLLADPELAFDVFVAIILADPTNEWEQPQIATWLITSAQAQAVIADYGGVANDDRPNR</sequence>
<evidence type="ECO:0000256" key="1">
    <source>
        <dbReference type="ARBA" id="ARBA00022670"/>
    </source>
</evidence>
<dbReference type="AlphaFoldDB" id="A0A1R0KKD5"/>
<evidence type="ECO:0000256" key="5">
    <source>
        <dbReference type="ARBA" id="ARBA00023049"/>
    </source>
</evidence>
<organism evidence="7 8">
    <name type="scientific">Amycolatopsis coloradensis</name>
    <dbReference type="NCBI Taxonomy" id="76021"/>
    <lineage>
        <taxon>Bacteria</taxon>
        <taxon>Bacillati</taxon>
        <taxon>Actinomycetota</taxon>
        <taxon>Actinomycetes</taxon>
        <taxon>Pseudonocardiales</taxon>
        <taxon>Pseudonocardiaceae</taxon>
        <taxon>Amycolatopsis</taxon>
    </lineage>
</organism>
<gene>
    <name evidence="7" type="ORF">BS329_30620</name>
</gene>
<accession>A0A1R0KKD5</accession>
<keyword evidence="5" id="KW-0482">Metalloprotease</keyword>
<name>A0A1R0KKD5_9PSEU</name>
<evidence type="ECO:0000256" key="2">
    <source>
        <dbReference type="ARBA" id="ARBA00022723"/>
    </source>
</evidence>
<evidence type="ECO:0000259" key="6">
    <source>
        <dbReference type="Pfam" id="PF14464"/>
    </source>
</evidence>
<dbReference type="RefSeq" id="WP_076164994.1">
    <property type="nucleotide sequence ID" value="NZ_JBEZVB010000052.1"/>
</dbReference>
<evidence type="ECO:0000256" key="3">
    <source>
        <dbReference type="ARBA" id="ARBA00022801"/>
    </source>
</evidence>
<comment type="caution">
    <text evidence="7">The sequence shown here is derived from an EMBL/GenBank/DDBJ whole genome shotgun (WGS) entry which is preliminary data.</text>
</comment>
<dbReference type="Proteomes" id="UP000187486">
    <property type="component" value="Unassembled WGS sequence"/>
</dbReference>
<proteinExistence type="predicted"/>
<dbReference type="EMBL" id="MQUQ01000017">
    <property type="protein sequence ID" value="OLZ46576.1"/>
    <property type="molecule type" value="Genomic_DNA"/>
</dbReference>
<keyword evidence="2" id="KW-0479">Metal-binding</keyword>
<dbReference type="GO" id="GO:0008237">
    <property type="term" value="F:metallopeptidase activity"/>
    <property type="evidence" value="ECO:0007669"/>
    <property type="project" value="UniProtKB-KW"/>
</dbReference>
<keyword evidence="4" id="KW-0862">Zinc</keyword>
<dbReference type="SUPFAM" id="SSF102712">
    <property type="entry name" value="JAB1/MPN domain"/>
    <property type="match status" value="1"/>
</dbReference>
<dbReference type="Gene3D" id="3.40.140.10">
    <property type="entry name" value="Cytidine Deaminase, domain 2"/>
    <property type="match status" value="1"/>
</dbReference>
<reference evidence="7 8" key="1">
    <citation type="submission" date="2016-01" db="EMBL/GenBank/DDBJ databases">
        <title>Amycolatopsis coloradensis genome sequencing and assembly.</title>
        <authorList>
            <person name="Mayilraj S."/>
        </authorList>
    </citation>
    <scope>NUCLEOTIDE SEQUENCE [LARGE SCALE GENOMIC DNA]</scope>
    <source>
        <strain evidence="7 8">DSM 44225</strain>
    </source>
</reference>
<evidence type="ECO:0000256" key="4">
    <source>
        <dbReference type="ARBA" id="ARBA00022833"/>
    </source>
</evidence>
<feature type="domain" description="JAB" evidence="6">
    <location>
        <begin position="19"/>
        <end position="135"/>
    </location>
</feature>